<accession>A0A9E7KAH8</accession>
<gene>
    <name evidence="2" type="ORF">MUK42_21724</name>
</gene>
<organism evidence="2 3">
    <name type="scientific">Musa troglodytarum</name>
    <name type="common">fe'i banana</name>
    <dbReference type="NCBI Taxonomy" id="320322"/>
    <lineage>
        <taxon>Eukaryota</taxon>
        <taxon>Viridiplantae</taxon>
        <taxon>Streptophyta</taxon>
        <taxon>Embryophyta</taxon>
        <taxon>Tracheophyta</taxon>
        <taxon>Spermatophyta</taxon>
        <taxon>Magnoliopsida</taxon>
        <taxon>Liliopsida</taxon>
        <taxon>Zingiberales</taxon>
        <taxon>Musaceae</taxon>
        <taxon>Musa</taxon>
    </lineage>
</organism>
<reference evidence="2" key="1">
    <citation type="submission" date="2022-05" db="EMBL/GenBank/DDBJ databases">
        <title>The Musa troglodytarum L. genome provides insights into the mechanism of non-climacteric behaviour and enrichment of carotenoids.</title>
        <authorList>
            <person name="Wang J."/>
        </authorList>
    </citation>
    <scope>NUCLEOTIDE SEQUENCE</scope>
    <source>
        <tissue evidence="2">Leaf</tissue>
    </source>
</reference>
<feature type="region of interest" description="Disordered" evidence="1">
    <location>
        <begin position="465"/>
        <end position="517"/>
    </location>
</feature>
<keyword evidence="3" id="KW-1185">Reference proteome</keyword>
<sequence length="665" mass="70873">MLSRSVVVLRVSCLSSLALNRLLLWIGSWRTPLPSDDVDGISAHMSRISEDSPISSRNSPAASLLLRRGRSLVSGGRVSAEGDVLELDLFSRSRIAGPPIGSASGSDVQEGSNKFVGEANIGRIGMDDLLDADIGKHDYDWLLTPPGTPQAAPLVSSESQLPTVAPKRSSTARSSSTTRASRLSVSQTENGHSVRPARSSSVTRASVSSCYVSNNNRTSVLNTSSASVTSRPSTPSKRPVTPSAAKSLTPTSRPVPMRSSTPQKTRPTSGSPGLKSEPSQNSRPATPTSRSQISMNVNSNSSSIVARSTSRPSTPTRQPIARTTTPASTVGRSPSVGRLPASNGRVPHSTSSSRPSSPNPRPRAPVSSASSSRPSSPNPRPRAPVNSVSSSRPSSPNPRPRAPVRPINLPDFPNDVPPNLRTKLPERPLSAGRARPGMALTIRASSNSEPVVPSGTNRRLSLPIISRSKFPENPPKAPLHSNGHYANSPDNQKPVGTEAGPRRNVKSVSSTENTGFGRTISKRSLDMAIKHMDIRQSLGGIRGASIFPHSIRSAVPKGRTARVSETIVPVTSDEILTENGSYDGTSGDFNGGVSCNMNTSTKSPDREILMRRERMNDIDLCGSYRYDAMLTKEDLKNASWLLSADDKSDQGSLFDHRFEPLPEPF</sequence>
<feature type="compositionally biased region" description="Polar residues" evidence="1">
    <location>
        <begin position="506"/>
        <end position="516"/>
    </location>
</feature>
<dbReference type="OrthoDB" id="1927217at2759"/>
<feature type="region of interest" description="Disordered" evidence="1">
    <location>
        <begin position="221"/>
        <end position="434"/>
    </location>
</feature>
<feature type="compositionally biased region" description="Low complexity" evidence="1">
    <location>
        <begin position="193"/>
        <end position="205"/>
    </location>
</feature>
<feature type="compositionally biased region" description="Low complexity" evidence="1">
    <location>
        <begin position="364"/>
        <end position="375"/>
    </location>
</feature>
<proteinExistence type="predicted"/>
<protein>
    <submittedName>
        <fullName evidence="2">Transposon protein</fullName>
    </submittedName>
</protein>
<evidence type="ECO:0000313" key="3">
    <source>
        <dbReference type="Proteomes" id="UP001055439"/>
    </source>
</evidence>
<evidence type="ECO:0000313" key="2">
    <source>
        <dbReference type="EMBL" id="URE08840.1"/>
    </source>
</evidence>
<feature type="compositionally biased region" description="Low complexity" evidence="1">
    <location>
        <begin position="383"/>
        <end position="394"/>
    </location>
</feature>
<dbReference type="EMBL" id="CP097508">
    <property type="protein sequence ID" value="URE08840.1"/>
    <property type="molecule type" value="Genomic_DNA"/>
</dbReference>
<feature type="compositionally biased region" description="Polar residues" evidence="1">
    <location>
        <begin position="314"/>
        <end position="332"/>
    </location>
</feature>
<feature type="compositionally biased region" description="Low complexity" evidence="1">
    <location>
        <begin position="168"/>
        <end position="182"/>
    </location>
</feature>
<dbReference type="GO" id="GO:0055028">
    <property type="term" value="C:cortical microtubule"/>
    <property type="evidence" value="ECO:0007669"/>
    <property type="project" value="TreeGrafter"/>
</dbReference>
<feature type="region of interest" description="Disordered" evidence="1">
    <location>
        <begin position="149"/>
        <end position="205"/>
    </location>
</feature>
<dbReference type="PANTHER" id="PTHR31949">
    <property type="entry name" value="GASTRIC MUCIN-LIKE PROTEIN"/>
    <property type="match status" value="1"/>
</dbReference>
<dbReference type="PANTHER" id="PTHR31949:SF2">
    <property type="entry name" value="OS05G0480600 PROTEIN"/>
    <property type="match status" value="1"/>
</dbReference>
<feature type="compositionally biased region" description="Low complexity" evidence="1">
    <location>
        <begin position="291"/>
        <end position="313"/>
    </location>
</feature>
<evidence type="ECO:0000256" key="1">
    <source>
        <dbReference type="SAM" id="MobiDB-lite"/>
    </source>
</evidence>
<feature type="compositionally biased region" description="Polar residues" evidence="1">
    <location>
        <begin position="244"/>
        <end position="290"/>
    </location>
</feature>
<feature type="compositionally biased region" description="Polar residues" evidence="1">
    <location>
        <begin position="221"/>
        <end position="236"/>
    </location>
</feature>
<dbReference type="GO" id="GO:0043622">
    <property type="term" value="P:cortical microtubule organization"/>
    <property type="evidence" value="ECO:0007669"/>
    <property type="project" value="TreeGrafter"/>
</dbReference>
<dbReference type="AlphaFoldDB" id="A0A9E7KAH8"/>
<dbReference type="Proteomes" id="UP001055439">
    <property type="component" value="Chromosome 6"/>
</dbReference>
<name>A0A9E7KAH8_9LILI</name>